<dbReference type="OrthoDB" id="9810057at2"/>
<protein>
    <submittedName>
        <fullName evidence="1">Uncharacterized protein</fullName>
    </submittedName>
</protein>
<dbReference type="HOGENOM" id="CLU_173112_1_1_0"/>
<gene>
    <name evidence="1" type="ordered locus">Dacet_2402</name>
</gene>
<dbReference type="PaxDb" id="522772-Dacet_2402"/>
<dbReference type="STRING" id="522772.Dacet_2402"/>
<evidence type="ECO:0000313" key="1">
    <source>
        <dbReference type="EMBL" id="ADD69164.1"/>
    </source>
</evidence>
<dbReference type="InParanoid" id="D4H3R2"/>
<organism evidence="1 2">
    <name type="scientific">Denitrovibrio acetiphilus (strain DSM 12809 / NBRC 114555 / N2460)</name>
    <dbReference type="NCBI Taxonomy" id="522772"/>
    <lineage>
        <taxon>Bacteria</taxon>
        <taxon>Pseudomonadati</taxon>
        <taxon>Deferribacterota</taxon>
        <taxon>Deferribacteres</taxon>
        <taxon>Deferribacterales</taxon>
        <taxon>Geovibrionaceae</taxon>
        <taxon>Denitrovibrio</taxon>
    </lineage>
</organism>
<reference evidence="1 2" key="1">
    <citation type="journal article" date="2010" name="Stand. Genomic Sci.">
        <title>Complete genome sequence of Denitrovibrio acetiphilus type strain (N2460).</title>
        <authorList>
            <person name="Kiss H."/>
            <person name="Lang E."/>
            <person name="Lapidus A."/>
            <person name="Copeland A."/>
            <person name="Nolan M."/>
            <person name="Glavina Del Rio T."/>
            <person name="Chen F."/>
            <person name="Lucas S."/>
            <person name="Tice H."/>
            <person name="Cheng J.F."/>
            <person name="Han C."/>
            <person name="Goodwin L."/>
            <person name="Pitluck S."/>
            <person name="Liolios K."/>
            <person name="Pati A."/>
            <person name="Ivanova N."/>
            <person name="Mavromatis K."/>
            <person name="Chen A."/>
            <person name="Palaniappan K."/>
            <person name="Land M."/>
            <person name="Hauser L."/>
            <person name="Chang Y.J."/>
            <person name="Jeffries C.D."/>
            <person name="Detter J.C."/>
            <person name="Brettin T."/>
            <person name="Spring S."/>
            <person name="Rohde M."/>
            <person name="Goker M."/>
            <person name="Woyke T."/>
            <person name="Bristow J."/>
            <person name="Eisen J.A."/>
            <person name="Markowitz V."/>
            <person name="Hugenholtz P."/>
            <person name="Kyrpides N.C."/>
            <person name="Klenk H.P."/>
        </authorList>
    </citation>
    <scope>NUCLEOTIDE SEQUENCE [LARGE SCALE GENOMIC DNA]</scope>
    <source>
        <strain evidence="2">DSM 12809 / NBRC 114555 / N2460</strain>
    </source>
</reference>
<dbReference type="KEGG" id="dap:Dacet_2402"/>
<accession>D4H3R2</accession>
<keyword evidence="2" id="KW-1185">Reference proteome</keyword>
<proteinExistence type="predicted"/>
<dbReference type="RefSeq" id="WP_013011665.1">
    <property type="nucleotide sequence ID" value="NC_013943.1"/>
</dbReference>
<dbReference type="Proteomes" id="UP000002012">
    <property type="component" value="Chromosome"/>
</dbReference>
<dbReference type="eggNOG" id="ENOG5033EQ9">
    <property type="taxonomic scope" value="Bacteria"/>
</dbReference>
<sequence>MSTNQKTAKLLEELEAVASKLDIKLRYEVTKARGGLCTVDGEKLFILDRKSSKEYKLLILARAIKEFDLSDIYLSPKLREFLYEEI</sequence>
<evidence type="ECO:0000313" key="2">
    <source>
        <dbReference type="Proteomes" id="UP000002012"/>
    </source>
</evidence>
<dbReference type="EMBL" id="CP001968">
    <property type="protein sequence ID" value="ADD69164.1"/>
    <property type="molecule type" value="Genomic_DNA"/>
</dbReference>
<name>D4H3R2_DENA2</name>
<dbReference type="AlphaFoldDB" id="D4H3R2"/>